<evidence type="ECO:0000313" key="1">
    <source>
        <dbReference type="EMBL" id="SMC83915.1"/>
    </source>
</evidence>
<name>A0AC61PPN8_9FIRM</name>
<dbReference type="Proteomes" id="UP000192328">
    <property type="component" value="Unassembled WGS sequence"/>
</dbReference>
<sequence>MKLVSCILIIAITVFALSTVFAEQGETIMREIPITEISGIRIGQAENTEAGTGCTVFIAEDGMRAGLDVRGGGPASRESQLLNPLMSAQTIHAIVVAGGSAYGLGTANGVMEYLEERGYGYDVGVTKVPLVVQSDIFDLTVGDPHVRPDRDMGYEAARTAMEAPNYRDGNYGAGCGATVGKCLGMDYCMKSGIGSYAVQIGDLKIGAVVVVNALGDVFDWKNGQQIAGLLTEDKQGLRSTVEQMKASTEVVDNKFTGNTTIAVIITNAKFDKAQLCKIAGMGHDGYARSINPVHTSADGDSIYAVSVGEVEADQDLTGTLSAEVVSEAIIRAIRNAESAYGYPSASELGLAE</sequence>
<comment type="caution">
    <text evidence="1">The sequence shown here is derived from an EMBL/GenBank/DDBJ whole genome shotgun (WGS) entry which is preliminary data.</text>
</comment>
<reference evidence="1" key="1">
    <citation type="submission" date="2017-04" db="EMBL/GenBank/DDBJ databases">
        <authorList>
            <person name="Varghese N."/>
            <person name="Submissions S."/>
        </authorList>
    </citation>
    <scope>NUCLEOTIDE SEQUENCE</scope>
    <source>
        <strain evidence="1">WTE2008</strain>
    </source>
</reference>
<organism evidence="1 2">
    <name type="scientific">Aristaeella lactis</name>
    <dbReference type="NCBI Taxonomy" id="3046383"/>
    <lineage>
        <taxon>Bacteria</taxon>
        <taxon>Bacillati</taxon>
        <taxon>Bacillota</taxon>
        <taxon>Clostridia</taxon>
        <taxon>Eubacteriales</taxon>
        <taxon>Aristaeellaceae</taxon>
        <taxon>Aristaeella</taxon>
    </lineage>
</organism>
<evidence type="ECO:0000313" key="2">
    <source>
        <dbReference type="Proteomes" id="UP000192328"/>
    </source>
</evidence>
<protein>
    <submittedName>
        <fullName evidence="1">L-aminopeptidase/D-esterase</fullName>
    </submittedName>
</protein>
<gene>
    <name evidence="1" type="ORF">SAMN06297397_2844</name>
</gene>
<proteinExistence type="predicted"/>
<accession>A0AC61PPN8</accession>
<dbReference type="EMBL" id="FWXZ01000007">
    <property type="protein sequence ID" value="SMC83915.1"/>
    <property type="molecule type" value="Genomic_DNA"/>
</dbReference>
<keyword evidence="2" id="KW-1185">Reference proteome</keyword>